<dbReference type="AlphaFoldDB" id="A0A6G9XYY1"/>
<dbReference type="PANTHER" id="PTHR30055">
    <property type="entry name" value="HTH-TYPE TRANSCRIPTIONAL REGULATOR RUTR"/>
    <property type="match status" value="1"/>
</dbReference>
<dbReference type="SUPFAM" id="SSF46689">
    <property type="entry name" value="Homeodomain-like"/>
    <property type="match status" value="1"/>
</dbReference>
<dbReference type="GO" id="GO:0003700">
    <property type="term" value="F:DNA-binding transcription factor activity"/>
    <property type="evidence" value="ECO:0007669"/>
    <property type="project" value="TreeGrafter"/>
</dbReference>
<dbReference type="EMBL" id="CP046171">
    <property type="protein sequence ID" value="QIS06149.1"/>
    <property type="molecule type" value="Genomic_DNA"/>
</dbReference>
<gene>
    <name evidence="8" type="ORF">F5X71_30985</name>
</gene>
<evidence type="ECO:0000256" key="4">
    <source>
        <dbReference type="ARBA" id="ARBA00023163"/>
    </source>
</evidence>
<evidence type="ECO:0000256" key="6">
    <source>
        <dbReference type="SAM" id="MobiDB-lite"/>
    </source>
</evidence>
<feature type="compositionally biased region" description="Low complexity" evidence="6">
    <location>
        <begin position="60"/>
        <end position="78"/>
    </location>
</feature>
<evidence type="ECO:0000256" key="1">
    <source>
        <dbReference type="ARBA" id="ARBA00022491"/>
    </source>
</evidence>
<reference evidence="8 9" key="1">
    <citation type="journal article" date="2019" name="ACS Chem. Biol.">
        <title>Identification and Mobilization of a Cryptic Antibiotic Biosynthesis Gene Locus from a Human-Pathogenic Nocardia Isolate.</title>
        <authorList>
            <person name="Herisse M."/>
            <person name="Ishida K."/>
            <person name="Porter J.L."/>
            <person name="Howden B."/>
            <person name="Hertweck C."/>
            <person name="Stinear T.P."/>
            <person name="Pidot S.J."/>
        </authorList>
    </citation>
    <scope>NUCLEOTIDE SEQUENCE [LARGE SCALE GENOMIC DNA]</scope>
    <source>
        <strain evidence="8 9">AUSMDU00024985</strain>
    </source>
</reference>
<evidence type="ECO:0000256" key="2">
    <source>
        <dbReference type="ARBA" id="ARBA00023015"/>
    </source>
</evidence>
<evidence type="ECO:0000259" key="7">
    <source>
        <dbReference type="PROSITE" id="PS50977"/>
    </source>
</evidence>
<accession>A0A6G9XYY1</accession>
<feature type="region of interest" description="Disordered" evidence="6">
    <location>
        <begin position="59"/>
        <end position="86"/>
    </location>
</feature>
<dbReference type="Gene3D" id="1.10.357.10">
    <property type="entry name" value="Tetracycline Repressor, domain 2"/>
    <property type="match status" value="1"/>
</dbReference>
<evidence type="ECO:0000313" key="9">
    <source>
        <dbReference type="Proteomes" id="UP000501705"/>
    </source>
</evidence>
<evidence type="ECO:0000256" key="3">
    <source>
        <dbReference type="ARBA" id="ARBA00023125"/>
    </source>
</evidence>
<dbReference type="PROSITE" id="PS50977">
    <property type="entry name" value="HTH_TETR_2"/>
    <property type="match status" value="1"/>
</dbReference>
<sequence length="292" mass="31794">MLMETMSVREARAQLTKILARFRGGDRTPVRLGSHRKTEAVLVPVGVFEELASGHAGNLAEPVPAEEPAADAASAPAPRSYAGRGVDARRAERRARFIDAALTVYADKGFANTALTDVCAAAKLSRRQFYELFDSTEELLVAAYDDCQQFFRTAALQALAGASTADPASMMRTAIDALFAAAEADRRRMRVTYVEIVGASRQVEHHREQVREQWAVFLNGLRTQMLGVAPLPEDAVMFATSALVGAMNGLMARWCLHEPDYPRTELVDITTAIMTTLLSGDPPRWRAGAPSA</sequence>
<keyword evidence="4" id="KW-0804">Transcription</keyword>
<dbReference type="SUPFAM" id="SSF48498">
    <property type="entry name" value="Tetracyclin repressor-like, C-terminal domain"/>
    <property type="match status" value="1"/>
</dbReference>
<evidence type="ECO:0000313" key="8">
    <source>
        <dbReference type="EMBL" id="QIS06149.1"/>
    </source>
</evidence>
<proteinExistence type="predicted"/>
<dbReference type="Pfam" id="PF00440">
    <property type="entry name" value="TetR_N"/>
    <property type="match status" value="1"/>
</dbReference>
<dbReference type="Pfam" id="PF13977">
    <property type="entry name" value="TetR_C_6"/>
    <property type="match status" value="1"/>
</dbReference>
<dbReference type="InterPro" id="IPR001647">
    <property type="entry name" value="HTH_TetR"/>
</dbReference>
<dbReference type="PANTHER" id="PTHR30055:SF226">
    <property type="entry name" value="HTH-TYPE TRANSCRIPTIONAL REGULATOR PKSA"/>
    <property type="match status" value="1"/>
</dbReference>
<dbReference type="InterPro" id="IPR039538">
    <property type="entry name" value="BetI_C"/>
</dbReference>
<evidence type="ECO:0000256" key="5">
    <source>
        <dbReference type="PROSITE-ProRule" id="PRU00335"/>
    </source>
</evidence>
<name>A0A6G9XYY1_NOCBR</name>
<dbReference type="GO" id="GO:0000976">
    <property type="term" value="F:transcription cis-regulatory region binding"/>
    <property type="evidence" value="ECO:0007669"/>
    <property type="project" value="TreeGrafter"/>
</dbReference>
<dbReference type="InterPro" id="IPR050109">
    <property type="entry name" value="HTH-type_TetR-like_transc_reg"/>
</dbReference>
<keyword evidence="3 5" id="KW-0238">DNA-binding</keyword>
<feature type="domain" description="HTH tetR-type" evidence="7">
    <location>
        <begin position="91"/>
        <end position="151"/>
    </location>
</feature>
<organism evidence="8 9">
    <name type="scientific">Nocardia brasiliensis</name>
    <dbReference type="NCBI Taxonomy" id="37326"/>
    <lineage>
        <taxon>Bacteria</taxon>
        <taxon>Bacillati</taxon>
        <taxon>Actinomycetota</taxon>
        <taxon>Actinomycetes</taxon>
        <taxon>Mycobacteriales</taxon>
        <taxon>Nocardiaceae</taxon>
        <taxon>Nocardia</taxon>
    </lineage>
</organism>
<dbReference type="InterPro" id="IPR036271">
    <property type="entry name" value="Tet_transcr_reg_TetR-rel_C_sf"/>
</dbReference>
<protein>
    <submittedName>
        <fullName evidence="8">TetR family transcriptional regulator</fullName>
    </submittedName>
</protein>
<feature type="DNA-binding region" description="H-T-H motif" evidence="5">
    <location>
        <begin position="114"/>
        <end position="133"/>
    </location>
</feature>
<keyword evidence="1" id="KW-0678">Repressor</keyword>
<dbReference type="Proteomes" id="UP000501705">
    <property type="component" value="Chromosome"/>
</dbReference>
<dbReference type="InterPro" id="IPR009057">
    <property type="entry name" value="Homeodomain-like_sf"/>
</dbReference>
<keyword evidence="2" id="KW-0805">Transcription regulation</keyword>